<dbReference type="EMBL" id="CP002859">
    <property type="protein sequence ID" value="AEI51927.1"/>
    <property type="molecule type" value="Genomic_DNA"/>
</dbReference>
<reference evidence="1 2" key="2">
    <citation type="journal article" date="2012" name="Stand. Genomic Sci.">
        <title>Complete genome sequence of the aquatic bacterium Runella slithyformis type strain (LSU 4(T)).</title>
        <authorList>
            <person name="Copeland A."/>
            <person name="Zhang X."/>
            <person name="Misra M."/>
            <person name="Lapidus A."/>
            <person name="Nolan M."/>
            <person name="Lucas S."/>
            <person name="Deshpande S."/>
            <person name="Cheng J.F."/>
            <person name="Tapia R."/>
            <person name="Goodwin L.A."/>
            <person name="Pitluck S."/>
            <person name="Liolios K."/>
            <person name="Pagani I."/>
            <person name="Ivanova N."/>
            <person name="Mikhailova N."/>
            <person name="Pati A."/>
            <person name="Chen A."/>
            <person name="Palaniappan K."/>
            <person name="Land M."/>
            <person name="Hauser L."/>
            <person name="Pan C."/>
            <person name="Jeffries C.D."/>
            <person name="Detter J.C."/>
            <person name="Brambilla E.M."/>
            <person name="Rohde M."/>
            <person name="Djao O.D."/>
            <person name="Goker M."/>
            <person name="Sikorski J."/>
            <person name="Tindall B.J."/>
            <person name="Woyke T."/>
            <person name="Bristow J."/>
            <person name="Eisen J.A."/>
            <person name="Markowitz V."/>
            <person name="Hugenholtz P."/>
            <person name="Kyrpides N.C."/>
            <person name="Klenk H.P."/>
            <person name="Mavromatis K."/>
        </authorList>
    </citation>
    <scope>NUCLEOTIDE SEQUENCE [LARGE SCALE GENOMIC DNA]</scope>
    <source>
        <strain evidence="2">ATCC 29530 / DSM 19594 / LMG 11500 / NCIMB 11436 / LSU 4</strain>
    </source>
</reference>
<sequence length="46" mass="5187">MDPFFYFEDETENEEPIAVAEATVISSVDTPDSENTSAQNKVNFEK</sequence>
<proteinExistence type="predicted"/>
<evidence type="ECO:0000313" key="2">
    <source>
        <dbReference type="Proteomes" id="UP000000493"/>
    </source>
</evidence>
<accession>A0A7U3ZRB2</accession>
<dbReference type="Proteomes" id="UP000000493">
    <property type="component" value="Chromosome"/>
</dbReference>
<keyword evidence="2" id="KW-1185">Reference proteome</keyword>
<dbReference type="KEGG" id="rsi:Runsl_5637"/>
<gene>
    <name evidence="1" type="ordered locus">Runsl_5637</name>
</gene>
<protein>
    <submittedName>
        <fullName evidence="1">Uncharacterized protein</fullName>
    </submittedName>
</protein>
<organism evidence="1 2">
    <name type="scientific">Runella slithyformis (strain ATCC 29530 / DSM 19594 / LMG 11500 / NCIMB 11436 / LSU 4)</name>
    <dbReference type="NCBI Taxonomy" id="761193"/>
    <lineage>
        <taxon>Bacteria</taxon>
        <taxon>Pseudomonadati</taxon>
        <taxon>Bacteroidota</taxon>
        <taxon>Cytophagia</taxon>
        <taxon>Cytophagales</taxon>
        <taxon>Spirosomataceae</taxon>
        <taxon>Runella</taxon>
    </lineage>
</organism>
<evidence type="ECO:0000313" key="1">
    <source>
        <dbReference type="EMBL" id="AEI51927.1"/>
    </source>
</evidence>
<name>A0A7U3ZRB2_RUNSL</name>
<dbReference type="AlphaFoldDB" id="A0A7U3ZRB2"/>
<reference evidence="2" key="1">
    <citation type="submission" date="2011-06" db="EMBL/GenBank/DDBJ databases">
        <title>The complete genome of chromosome of Runella slithyformis DSM 19594.</title>
        <authorList>
            <consortium name="US DOE Joint Genome Institute (JGI-PGF)"/>
            <person name="Lucas S."/>
            <person name="Han J."/>
            <person name="Lapidus A."/>
            <person name="Bruce D."/>
            <person name="Goodwin L."/>
            <person name="Pitluck S."/>
            <person name="Peters L."/>
            <person name="Kyrpides N."/>
            <person name="Mavromatis K."/>
            <person name="Ivanova N."/>
            <person name="Ovchinnikova G."/>
            <person name="Zhang X."/>
            <person name="Misra M."/>
            <person name="Detter J.C."/>
            <person name="Tapia R."/>
            <person name="Han C."/>
            <person name="Land M."/>
            <person name="Hauser L."/>
            <person name="Markowitz V."/>
            <person name="Cheng J.-F."/>
            <person name="Hugenholtz P."/>
            <person name="Woyke T."/>
            <person name="Wu D."/>
            <person name="Tindall B."/>
            <person name="Faehrich R."/>
            <person name="Brambilla E."/>
            <person name="Klenk H.-P."/>
            <person name="Eisen J.A."/>
        </authorList>
    </citation>
    <scope>NUCLEOTIDE SEQUENCE [LARGE SCALE GENOMIC DNA]</scope>
    <source>
        <strain evidence="2">ATCC 29530 / DSM 19594 / LMG 11500 / NCIMB 11436 / LSU 4</strain>
    </source>
</reference>